<evidence type="ECO:0000256" key="2">
    <source>
        <dbReference type="ARBA" id="ARBA00007164"/>
    </source>
</evidence>
<dbReference type="Pfam" id="PF07943">
    <property type="entry name" value="PBP5_C"/>
    <property type="match status" value="1"/>
</dbReference>
<comment type="caution">
    <text evidence="18">The sequence shown here is derived from an EMBL/GenBank/DDBJ whole genome shotgun (WGS) entry which is preliminary data.</text>
</comment>
<dbReference type="UniPathway" id="UPA00219"/>
<keyword evidence="7" id="KW-0378">Hydrolase</keyword>
<feature type="domain" description="Peptidase S11 D-alanyl-D-alanine carboxypeptidase A N-terminal" evidence="16">
    <location>
        <begin position="44"/>
        <end position="295"/>
    </location>
</feature>
<dbReference type="PANTHER" id="PTHR21581">
    <property type="entry name" value="D-ALANYL-D-ALANINE CARBOXYPEPTIDASE"/>
    <property type="match status" value="1"/>
</dbReference>
<evidence type="ECO:0000256" key="6">
    <source>
        <dbReference type="ARBA" id="ARBA00022729"/>
    </source>
</evidence>
<evidence type="ECO:0000256" key="13">
    <source>
        <dbReference type="PIRSR" id="PIRSR618044-2"/>
    </source>
</evidence>
<dbReference type="PATRIC" id="fig|797516.3.peg.2914"/>
<dbReference type="InterPro" id="IPR018044">
    <property type="entry name" value="Peptidase_S11"/>
</dbReference>
<comment type="catalytic activity">
    <reaction evidence="11">
        <text>Preferential cleavage: (Ac)2-L-Lys-D-Ala-|-D-Ala. Also transpeptidation of peptidyl-alanyl moieties that are N-acyl substituents of D-alanine.</text>
        <dbReference type="EC" id="3.4.16.4"/>
    </reaction>
</comment>
<comment type="similarity">
    <text evidence="2 14">Belongs to the peptidase S11 family.</text>
</comment>
<sequence>MEVFGLNKATSSSHQYFLKWVLVASFSLAILFAIFLAPSAGAKKLPAFQAKEAYVMDAKTGQVLYQKNADTKRPIASLSKLMTLYLTKKAIDHHKIKWNQKVPVDDELIKMSKDPTLGGFKIKRSGEFTVRQLYQAALIASSNSAAIALGKLVGGGNNTQFINMMNRQAEKWGIEATFVSSSGLDNTDLSKYHYQVPHTTSKAQNMVSASAISKVAAKVLGIFPTITQWSNQSTMKVGKQWLVNSNNLLKNKVYYRKSNHVDGLKTGYTINAGLCLTVTFWHNGRHLIATIIDSDSVFTSMDRLIQQIDKNYNKVNVSLNTHRFRLDDQSVTATPEEPKTAIWRQNSAQKPQAVKYVLTKKATPVTKGQPIGYAEIKLTNSRGMAKVPMLATKDVGAKQQSKQKKSPQHKSLLASIGSVLLGFFDGIYHLMVNFAKFMAR</sequence>
<dbReference type="GO" id="GO:0006508">
    <property type="term" value="P:proteolysis"/>
    <property type="evidence" value="ECO:0007669"/>
    <property type="project" value="UniProtKB-KW"/>
</dbReference>
<dbReference type="EMBL" id="AGRJ01000277">
    <property type="protein sequence ID" value="EHO46167.1"/>
    <property type="molecule type" value="Genomic_DNA"/>
</dbReference>
<reference evidence="18 19" key="1">
    <citation type="submission" date="2011-09" db="EMBL/GenBank/DDBJ databases">
        <authorList>
            <person name="Weinstock G."/>
            <person name="Sodergren E."/>
            <person name="Clifton S."/>
            <person name="Fulton L."/>
            <person name="Fulton B."/>
            <person name="Courtney L."/>
            <person name="Fronick C."/>
            <person name="Harrison M."/>
            <person name="Strong C."/>
            <person name="Farmer C."/>
            <person name="Delahaunty K."/>
            <person name="Markovic C."/>
            <person name="Hall O."/>
            <person name="Minx P."/>
            <person name="Tomlinson C."/>
            <person name="Mitreva M."/>
            <person name="Hou S."/>
            <person name="Chen J."/>
            <person name="Wollam A."/>
            <person name="Pepin K.H."/>
            <person name="Johnson M."/>
            <person name="Bhonagiri V."/>
            <person name="Zhang X."/>
            <person name="Suruliraj S."/>
            <person name="Warren W."/>
            <person name="Chinwalla A."/>
            <person name="Mardis E.R."/>
            <person name="Wilson R.K."/>
        </authorList>
    </citation>
    <scope>NUCLEOTIDE SEQUENCE [LARGE SCALE GENOMIC DNA]</scope>
    <source>
        <strain evidence="18 19">F0435</strain>
    </source>
</reference>
<evidence type="ECO:0000256" key="7">
    <source>
        <dbReference type="ARBA" id="ARBA00022801"/>
    </source>
</evidence>
<evidence type="ECO:0000256" key="3">
    <source>
        <dbReference type="ARBA" id="ARBA00012448"/>
    </source>
</evidence>
<evidence type="ECO:0000256" key="15">
    <source>
        <dbReference type="SAM" id="Phobius"/>
    </source>
</evidence>
<evidence type="ECO:0000256" key="9">
    <source>
        <dbReference type="ARBA" id="ARBA00022984"/>
    </source>
</evidence>
<dbReference type="EC" id="3.4.16.4" evidence="3"/>
<dbReference type="GO" id="GO:0008360">
    <property type="term" value="P:regulation of cell shape"/>
    <property type="evidence" value="ECO:0007669"/>
    <property type="project" value="UniProtKB-KW"/>
</dbReference>
<keyword evidence="4 18" id="KW-0121">Carboxypeptidase</keyword>
<keyword evidence="15" id="KW-1133">Transmembrane helix</keyword>
<evidence type="ECO:0000313" key="19">
    <source>
        <dbReference type="Proteomes" id="UP000005025"/>
    </source>
</evidence>
<dbReference type="GO" id="GO:0009252">
    <property type="term" value="P:peptidoglycan biosynthetic process"/>
    <property type="evidence" value="ECO:0007669"/>
    <property type="project" value="UniProtKB-UniPathway"/>
</dbReference>
<feature type="domain" description="Peptidase S11 D-Ala-D-Ala carboxypeptidase A C-terminal" evidence="17">
    <location>
        <begin position="327"/>
        <end position="395"/>
    </location>
</feature>
<keyword evidence="9" id="KW-0573">Peptidoglycan synthesis</keyword>
<feature type="active site" evidence="12">
    <location>
        <position position="141"/>
    </location>
</feature>
<dbReference type="InterPro" id="IPR001967">
    <property type="entry name" value="Peptidase_S11_N"/>
</dbReference>
<dbReference type="InterPro" id="IPR012338">
    <property type="entry name" value="Beta-lactam/transpept-like"/>
</dbReference>
<proteinExistence type="inferred from homology"/>
<keyword evidence="15" id="KW-0472">Membrane</keyword>
<feature type="binding site" evidence="13">
    <location>
        <position position="265"/>
    </location>
    <ligand>
        <name>substrate</name>
    </ligand>
</feature>
<dbReference type="STRING" id="797516.HMPREF9104_03247"/>
<keyword evidence="15" id="KW-0812">Transmembrane</keyword>
<comment type="pathway">
    <text evidence="1">Cell wall biogenesis; peptidoglycan biosynthesis.</text>
</comment>
<keyword evidence="6" id="KW-0732">Signal</keyword>
<feature type="transmembrane region" description="Helical" evidence="15">
    <location>
        <begin position="20"/>
        <end position="41"/>
    </location>
</feature>
<feature type="transmembrane region" description="Helical" evidence="15">
    <location>
        <begin position="412"/>
        <end position="431"/>
    </location>
</feature>
<dbReference type="Proteomes" id="UP000005025">
    <property type="component" value="Unassembled WGS sequence"/>
</dbReference>
<dbReference type="PRINTS" id="PR00725">
    <property type="entry name" value="DADACBPTASE1"/>
</dbReference>
<evidence type="ECO:0000256" key="14">
    <source>
        <dbReference type="RuleBase" id="RU004016"/>
    </source>
</evidence>
<dbReference type="SUPFAM" id="SSF56601">
    <property type="entry name" value="beta-lactamase/transpeptidase-like"/>
    <property type="match status" value="1"/>
</dbReference>
<gene>
    <name evidence="18" type="ORF">HMPREF9104_03247</name>
</gene>
<dbReference type="AlphaFoldDB" id="H1LKU3"/>
<evidence type="ECO:0000256" key="1">
    <source>
        <dbReference type="ARBA" id="ARBA00004752"/>
    </source>
</evidence>
<dbReference type="HOGENOM" id="CLU_027070_8_2_9"/>
<evidence type="ECO:0000256" key="11">
    <source>
        <dbReference type="ARBA" id="ARBA00034000"/>
    </source>
</evidence>
<feature type="active site" description="Acyl-ester intermediate" evidence="12">
    <location>
        <position position="77"/>
    </location>
</feature>
<keyword evidence="5" id="KW-0645">Protease</keyword>
<evidence type="ECO:0000256" key="8">
    <source>
        <dbReference type="ARBA" id="ARBA00022960"/>
    </source>
</evidence>
<dbReference type="GO" id="GO:0009002">
    <property type="term" value="F:serine-type D-Ala-D-Ala carboxypeptidase activity"/>
    <property type="evidence" value="ECO:0007669"/>
    <property type="project" value="UniProtKB-EC"/>
</dbReference>
<accession>H1LKU3</accession>
<evidence type="ECO:0000256" key="4">
    <source>
        <dbReference type="ARBA" id="ARBA00022645"/>
    </source>
</evidence>
<keyword evidence="10" id="KW-0961">Cell wall biogenesis/degradation</keyword>
<feature type="active site" description="Proton acceptor" evidence="12">
    <location>
        <position position="80"/>
    </location>
</feature>
<dbReference type="Gene3D" id="3.40.710.10">
    <property type="entry name" value="DD-peptidase/beta-lactamase superfamily"/>
    <property type="match status" value="1"/>
</dbReference>
<evidence type="ECO:0000313" key="18">
    <source>
        <dbReference type="EMBL" id="EHO46167.1"/>
    </source>
</evidence>
<evidence type="ECO:0000256" key="10">
    <source>
        <dbReference type="ARBA" id="ARBA00023316"/>
    </source>
</evidence>
<dbReference type="PANTHER" id="PTHR21581:SF11">
    <property type="entry name" value="D-ALANYL-D-ALANINE CARBOXYPEPTIDASE DACA"/>
    <property type="match status" value="1"/>
</dbReference>
<name>H1LKU3_9LACO</name>
<organism evidence="18 19">
    <name type="scientific">Lentilactobacillus kisonensis F0435</name>
    <dbReference type="NCBI Taxonomy" id="797516"/>
    <lineage>
        <taxon>Bacteria</taxon>
        <taxon>Bacillati</taxon>
        <taxon>Bacillota</taxon>
        <taxon>Bacilli</taxon>
        <taxon>Lactobacillales</taxon>
        <taxon>Lactobacillaceae</taxon>
        <taxon>Lentilactobacillus</taxon>
    </lineage>
</organism>
<evidence type="ECO:0000259" key="17">
    <source>
        <dbReference type="Pfam" id="PF07943"/>
    </source>
</evidence>
<evidence type="ECO:0000256" key="12">
    <source>
        <dbReference type="PIRSR" id="PIRSR618044-1"/>
    </source>
</evidence>
<dbReference type="RefSeq" id="WP_008858385.1">
    <property type="nucleotide sequence ID" value="NZ_JH591061.1"/>
</dbReference>
<protein>
    <recommendedName>
        <fullName evidence="3">serine-type D-Ala-D-Ala carboxypeptidase</fullName>
        <ecNumber evidence="3">3.4.16.4</ecNumber>
    </recommendedName>
</protein>
<dbReference type="Pfam" id="PF00768">
    <property type="entry name" value="Peptidase_S11"/>
    <property type="match status" value="1"/>
</dbReference>
<dbReference type="GO" id="GO:0071555">
    <property type="term" value="P:cell wall organization"/>
    <property type="evidence" value="ECO:0007669"/>
    <property type="project" value="UniProtKB-KW"/>
</dbReference>
<dbReference type="InterPro" id="IPR012907">
    <property type="entry name" value="Peptidase_S11_C"/>
</dbReference>
<evidence type="ECO:0000259" key="16">
    <source>
        <dbReference type="Pfam" id="PF00768"/>
    </source>
</evidence>
<evidence type="ECO:0000256" key="5">
    <source>
        <dbReference type="ARBA" id="ARBA00022670"/>
    </source>
</evidence>
<keyword evidence="8" id="KW-0133">Cell shape</keyword>